<dbReference type="GO" id="GO:0004673">
    <property type="term" value="F:protein histidine kinase activity"/>
    <property type="evidence" value="ECO:0007669"/>
    <property type="project" value="UniProtKB-EC"/>
</dbReference>
<evidence type="ECO:0000313" key="7">
    <source>
        <dbReference type="EMBL" id="SUZ78440.1"/>
    </source>
</evidence>
<comment type="catalytic activity">
    <reaction evidence="1">
        <text>ATP + protein L-histidine = ADP + protein N-phospho-L-histidine.</text>
        <dbReference type="EC" id="2.7.13.3"/>
    </reaction>
</comment>
<name>A0A381QHL4_9ZZZZ</name>
<reference evidence="7" key="1">
    <citation type="submission" date="2018-05" db="EMBL/GenBank/DDBJ databases">
        <authorList>
            <person name="Lanie J.A."/>
            <person name="Ng W.-L."/>
            <person name="Kazmierczak K.M."/>
            <person name="Andrzejewski T.M."/>
            <person name="Davidsen T.M."/>
            <person name="Wayne K.J."/>
            <person name="Tettelin H."/>
            <person name="Glass J.I."/>
            <person name="Rusch D."/>
            <person name="Podicherti R."/>
            <person name="Tsui H.-C.T."/>
            <person name="Winkler M.E."/>
        </authorList>
    </citation>
    <scope>NUCLEOTIDE SEQUENCE</scope>
</reference>
<dbReference type="PANTHER" id="PTHR43711:SF30">
    <property type="entry name" value="HISTIDINE KINASE"/>
    <property type="match status" value="1"/>
</dbReference>
<dbReference type="AlphaFoldDB" id="A0A381QHL4"/>
<dbReference type="PANTHER" id="PTHR43711">
    <property type="entry name" value="TWO-COMPONENT HISTIDINE KINASE"/>
    <property type="match status" value="1"/>
</dbReference>
<protein>
    <recommendedName>
        <fullName evidence="2">histidine kinase</fullName>
        <ecNumber evidence="2">2.7.13.3</ecNumber>
    </recommendedName>
</protein>
<evidence type="ECO:0000256" key="3">
    <source>
        <dbReference type="ARBA" id="ARBA00022679"/>
    </source>
</evidence>
<organism evidence="7">
    <name type="scientific">marine metagenome</name>
    <dbReference type="NCBI Taxonomy" id="408172"/>
    <lineage>
        <taxon>unclassified sequences</taxon>
        <taxon>metagenomes</taxon>
        <taxon>ecological metagenomes</taxon>
    </lineage>
</organism>
<gene>
    <name evidence="7" type="ORF">METZ01_LOCUS31294</name>
</gene>
<dbReference type="GO" id="GO:0000160">
    <property type="term" value="P:phosphorelay signal transduction system"/>
    <property type="evidence" value="ECO:0007669"/>
    <property type="project" value="UniProtKB-KW"/>
</dbReference>
<dbReference type="InterPro" id="IPR003594">
    <property type="entry name" value="HATPase_dom"/>
</dbReference>
<dbReference type="EMBL" id="UINC01001354">
    <property type="protein sequence ID" value="SUZ78440.1"/>
    <property type="molecule type" value="Genomic_DNA"/>
</dbReference>
<dbReference type="InterPro" id="IPR036890">
    <property type="entry name" value="HATPase_C_sf"/>
</dbReference>
<evidence type="ECO:0000256" key="5">
    <source>
        <dbReference type="ARBA" id="ARBA00023012"/>
    </source>
</evidence>
<dbReference type="Pfam" id="PF02518">
    <property type="entry name" value="HATPase_c"/>
    <property type="match status" value="1"/>
</dbReference>
<proteinExistence type="predicted"/>
<dbReference type="Gene3D" id="3.30.565.10">
    <property type="entry name" value="Histidine kinase-like ATPase, C-terminal domain"/>
    <property type="match status" value="1"/>
</dbReference>
<dbReference type="InterPro" id="IPR050736">
    <property type="entry name" value="Sensor_HK_Regulatory"/>
</dbReference>
<evidence type="ECO:0000256" key="1">
    <source>
        <dbReference type="ARBA" id="ARBA00000085"/>
    </source>
</evidence>
<dbReference type="SUPFAM" id="SSF55874">
    <property type="entry name" value="ATPase domain of HSP90 chaperone/DNA topoisomerase II/histidine kinase"/>
    <property type="match status" value="1"/>
</dbReference>
<dbReference type="EC" id="2.7.13.3" evidence="2"/>
<keyword evidence="5" id="KW-0902">Two-component regulatory system</keyword>
<dbReference type="InterPro" id="IPR005467">
    <property type="entry name" value="His_kinase_dom"/>
</dbReference>
<keyword evidence="3" id="KW-0808">Transferase</keyword>
<keyword evidence="4" id="KW-0418">Kinase</keyword>
<evidence type="ECO:0000259" key="6">
    <source>
        <dbReference type="PROSITE" id="PS50109"/>
    </source>
</evidence>
<dbReference type="PROSITE" id="PS50109">
    <property type="entry name" value="HIS_KIN"/>
    <property type="match status" value="1"/>
</dbReference>
<sequence length="95" mass="9895">MIQVITNLSSNAIKFTPSGGLIPVQLPMQPDPDLKTGALIAEISVGDNGVGITAAELDMILKRFQQAGKTLSGRPHGANLGLAISKEIVVYPGEV</sequence>
<accession>A0A381QHL4</accession>
<evidence type="ECO:0000256" key="2">
    <source>
        <dbReference type="ARBA" id="ARBA00012438"/>
    </source>
</evidence>
<feature type="domain" description="Histidine kinase" evidence="6">
    <location>
        <begin position="1"/>
        <end position="95"/>
    </location>
</feature>
<evidence type="ECO:0000256" key="4">
    <source>
        <dbReference type="ARBA" id="ARBA00022777"/>
    </source>
</evidence>